<feature type="compositionally biased region" description="Acidic residues" evidence="1">
    <location>
        <begin position="54"/>
        <end position="66"/>
    </location>
</feature>
<evidence type="ECO:0000313" key="2">
    <source>
        <dbReference type="EMBL" id="SEF58256.1"/>
    </source>
</evidence>
<gene>
    <name evidence="2" type="ORF">SAMN04489712_101498</name>
</gene>
<dbReference type="EMBL" id="FNVO01000001">
    <property type="protein sequence ID" value="SEF58256.1"/>
    <property type="molecule type" value="Genomic_DNA"/>
</dbReference>
<feature type="region of interest" description="Disordered" evidence="1">
    <location>
        <begin position="54"/>
        <end position="79"/>
    </location>
</feature>
<feature type="compositionally biased region" description="Pro residues" evidence="1">
    <location>
        <begin position="68"/>
        <end position="79"/>
    </location>
</feature>
<evidence type="ECO:0000313" key="3">
    <source>
        <dbReference type="Proteomes" id="UP000236723"/>
    </source>
</evidence>
<dbReference type="Proteomes" id="UP000236723">
    <property type="component" value="Unassembled WGS sequence"/>
</dbReference>
<dbReference type="AlphaFoldDB" id="A0A1H5T642"/>
<evidence type="ECO:0000256" key="1">
    <source>
        <dbReference type="SAM" id="MobiDB-lite"/>
    </source>
</evidence>
<accession>A0A1H5T642</accession>
<reference evidence="3" key="1">
    <citation type="submission" date="2016-10" db="EMBL/GenBank/DDBJ databases">
        <authorList>
            <person name="Varghese N."/>
            <person name="Submissions S."/>
        </authorList>
    </citation>
    <scope>NUCLEOTIDE SEQUENCE [LARGE SCALE GENOMIC DNA]</scope>
    <source>
        <strain evidence="3">DSM 43163</strain>
    </source>
</reference>
<dbReference type="PROSITE" id="PS51257">
    <property type="entry name" value="PROKAR_LIPOPROTEIN"/>
    <property type="match status" value="1"/>
</dbReference>
<protein>
    <submittedName>
        <fullName evidence="2">Uncharacterized protein</fullName>
    </submittedName>
</protein>
<sequence length="79" mass="8201">MRASGTAGLVAALVVVGVLTSGCGNGNTATEDRRTFIDRHGRVCTYIFITESEGDSVDSDVSDLECDFPPPPPTPSSSP</sequence>
<name>A0A1H5T642_9ACTN</name>
<proteinExistence type="predicted"/>
<organism evidence="2 3">
    <name type="scientific">Thermomonospora echinospora</name>
    <dbReference type="NCBI Taxonomy" id="1992"/>
    <lineage>
        <taxon>Bacteria</taxon>
        <taxon>Bacillati</taxon>
        <taxon>Actinomycetota</taxon>
        <taxon>Actinomycetes</taxon>
        <taxon>Streptosporangiales</taxon>
        <taxon>Thermomonosporaceae</taxon>
        <taxon>Thermomonospora</taxon>
    </lineage>
</organism>
<keyword evidence="3" id="KW-1185">Reference proteome</keyword>
<dbReference type="RefSeq" id="WP_103935924.1">
    <property type="nucleotide sequence ID" value="NZ_FNVO01000001.1"/>
</dbReference>